<protein>
    <submittedName>
        <fullName evidence="1">Uncharacterized protein</fullName>
    </submittedName>
</protein>
<reference evidence="1" key="1">
    <citation type="submission" date="2022-04" db="EMBL/GenBank/DDBJ databases">
        <title>Whole genome sequence of Sphaerotilus sp. FB-5.</title>
        <authorList>
            <person name="Takeda M."/>
            <person name="Narihara S."/>
            <person name="Akimoto M."/>
            <person name="Akimoto R."/>
            <person name="Nishiyashiki S."/>
            <person name="Murakami T."/>
        </authorList>
    </citation>
    <scope>NUCLEOTIDE SEQUENCE</scope>
    <source>
        <strain evidence="1">FB-5</strain>
    </source>
</reference>
<sequence length="164" mass="17377">MTKQLSTDDLLAGAQALHRVEVSAALLGAAAPGVVTLKPLTAGAVQRVAQAAREERVLASVLMVQQALVEPRLTVDQVGALSAGLLQHLLAEVNRISGLALDEDDLEQAIRAPLTKACFVLAREFGWTPGDCSALTVGQILLYLEMLARDQALPDRPDPQASHL</sequence>
<dbReference type="Proteomes" id="UP001057498">
    <property type="component" value="Chromosome"/>
</dbReference>
<name>A0ABM7YK93_9BURK</name>
<gene>
    <name evidence="1" type="ORF">CATMQ487_16950</name>
</gene>
<proteinExistence type="predicted"/>
<keyword evidence="2" id="KW-1185">Reference proteome</keyword>
<accession>A0ABM7YK93</accession>
<dbReference type="EMBL" id="AP025730">
    <property type="protein sequence ID" value="BDI04725.1"/>
    <property type="molecule type" value="Genomic_DNA"/>
</dbReference>
<dbReference type="RefSeq" id="WP_251972828.1">
    <property type="nucleotide sequence ID" value="NZ_AP025730.1"/>
</dbReference>
<organism evidence="1 2">
    <name type="scientific">Sphaerotilus microaerophilus</name>
    <dbReference type="NCBI Taxonomy" id="2914710"/>
    <lineage>
        <taxon>Bacteria</taxon>
        <taxon>Pseudomonadati</taxon>
        <taxon>Pseudomonadota</taxon>
        <taxon>Betaproteobacteria</taxon>
        <taxon>Burkholderiales</taxon>
        <taxon>Sphaerotilaceae</taxon>
        <taxon>Sphaerotilus</taxon>
    </lineage>
</organism>
<evidence type="ECO:0000313" key="1">
    <source>
        <dbReference type="EMBL" id="BDI04725.1"/>
    </source>
</evidence>
<evidence type="ECO:0000313" key="2">
    <source>
        <dbReference type="Proteomes" id="UP001057498"/>
    </source>
</evidence>